<dbReference type="Proteomes" id="UP000622552">
    <property type="component" value="Unassembled WGS sequence"/>
</dbReference>
<sequence length="258" mass="27345">MTLLTGAPNTRDLGEHVTARGERLATGRAYRADSLARLTDADVEVLGGWGLAHVLDLRGGPEVATLGADRLPAGPVLRALPVYDDDLDIYALMTTAIGSGDPDRQAELLGAGRGERLMTEMYRWFVTHPGARAQFGAALATMADPAGVPVLFHCTAGKDRTGWLAAVALTAVGVDRAAVFADYLRTNESAGQARGLLEALRERGLVRDVALFAPLLEAREEYLAAAFAEVERGYPDFATFVTAGLGVDVAALRDNLLA</sequence>
<name>A0A8J7KPF9_9ACTN</name>
<dbReference type="PANTHER" id="PTHR31126:SF1">
    <property type="entry name" value="TYROSINE SPECIFIC PROTEIN PHOSPHATASES DOMAIN-CONTAINING PROTEIN"/>
    <property type="match status" value="1"/>
</dbReference>
<keyword evidence="4" id="KW-1185">Reference proteome</keyword>
<comment type="caution">
    <text evidence="3">The sequence shown here is derived from an EMBL/GenBank/DDBJ whole genome shotgun (WGS) entry which is preliminary data.</text>
</comment>
<evidence type="ECO:0000256" key="1">
    <source>
        <dbReference type="ARBA" id="ARBA00009580"/>
    </source>
</evidence>
<evidence type="ECO:0000313" key="3">
    <source>
        <dbReference type="EMBL" id="MBG6141276.1"/>
    </source>
</evidence>
<dbReference type="RefSeq" id="WP_197007716.1">
    <property type="nucleotide sequence ID" value="NZ_BONS01000029.1"/>
</dbReference>
<dbReference type="EC" id="3.1.3.48" evidence="3"/>
<evidence type="ECO:0000259" key="2">
    <source>
        <dbReference type="PROSITE" id="PS50056"/>
    </source>
</evidence>
<proteinExistence type="inferred from homology"/>
<dbReference type="SUPFAM" id="SSF52799">
    <property type="entry name" value="(Phosphotyrosine protein) phosphatases II"/>
    <property type="match status" value="1"/>
</dbReference>
<gene>
    <name evidence="3" type="ORF">IW245_007470</name>
</gene>
<evidence type="ECO:0000313" key="4">
    <source>
        <dbReference type="Proteomes" id="UP000622552"/>
    </source>
</evidence>
<dbReference type="GO" id="GO:0004725">
    <property type="term" value="F:protein tyrosine phosphatase activity"/>
    <property type="evidence" value="ECO:0007669"/>
    <property type="project" value="UniProtKB-EC"/>
</dbReference>
<dbReference type="InterPro" id="IPR026893">
    <property type="entry name" value="Tyr/Ser_Pase_IphP-type"/>
</dbReference>
<comment type="similarity">
    <text evidence="1">Belongs to the protein-tyrosine phosphatase family.</text>
</comment>
<organism evidence="3 4">
    <name type="scientific">Longispora fulva</name>
    <dbReference type="NCBI Taxonomy" id="619741"/>
    <lineage>
        <taxon>Bacteria</taxon>
        <taxon>Bacillati</taxon>
        <taxon>Actinomycetota</taxon>
        <taxon>Actinomycetes</taxon>
        <taxon>Micromonosporales</taxon>
        <taxon>Micromonosporaceae</taxon>
        <taxon>Longispora</taxon>
    </lineage>
</organism>
<dbReference type="PROSITE" id="PS00383">
    <property type="entry name" value="TYR_PHOSPHATASE_1"/>
    <property type="match status" value="1"/>
</dbReference>
<dbReference type="AlphaFoldDB" id="A0A8J7KPF9"/>
<dbReference type="InterPro" id="IPR029021">
    <property type="entry name" value="Prot-tyrosine_phosphatase-like"/>
</dbReference>
<dbReference type="InterPro" id="IPR000387">
    <property type="entry name" value="Tyr_Pase_dom"/>
</dbReference>
<dbReference type="PANTHER" id="PTHR31126">
    <property type="entry name" value="TYROSINE-PROTEIN PHOSPHATASE"/>
    <property type="match status" value="1"/>
</dbReference>
<dbReference type="PROSITE" id="PS50056">
    <property type="entry name" value="TYR_PHOSPHATASE_2"/>
    <property type="match status" value="1"/>
</dbReference>
<dbReference type="Gene3D" id="3.90.190.10">
    <property type="entry name" value="Protein tyrosine phosphatase superfamily"/>
    <property type="match status" value="1"/>
</dbReference>
<keyword evidence="3" id="KW-0378">Hydrolase</keyword>
<dbReference type="EMBL" id="JADOUF010000001">
    <property type="protein sequence ID" value="MBG6141276.1"/>
    <property type="molecule type" value="Genomic_DNA"/>
</dbReference>
<dbReference type="InterPro" id="IPR016130">
    <property type="entry name" value="Tyr_Pase_AS"/>
</dbReference>
<accession>A0A8J7KPF9</accession>
<reference evidence="3" key="1">
    <citation type="submission" date="2020-11" db="EMBL/GenBank/DDBJ databases">
        <title>Sequencing the genomes of 1000 actinobacteria strains.</title>
        <authorList>
            <person name="Klenk H.-P."/>
        </authorList>
    </citation>
    <scope>NUCLEOTIDE SEQUENCE</scope>
    <source>
        <strain evidence="3">DSM 45356</strain>
    </source>
</reference>
<feature type="domain" description="Tyrosine specific protein phosphatases" evidence="2">
    <location>
        <begin position="133"/>
        <end position="175"/>
    </location>
</feature>
<dbReference type="Pfam" id="PF13350">
    <property type="entry name" value="Y_phosphatase3"/>
    <property type="match status" value="1"/>
</dbReference>
<protein>
    <submittedName>
        <fullName evidence="3">Protein-tyrosine phosphatase</fullName>
        <ecNumber evidence="3">3.1.3.48</ecNumber>
    </submittedName>
</protein>